<organism evidence="3 4">
    <name type="scientific">Maledivibacter halophilus</name>
    <dbReference type="NCBI Taxonomy" id="36842"/>
    <lineage>
        <taxon>Bacteria</taxon>
        <taxon>Bacillati</taxon>
        <taxon>Bacillota</taxon>
        <taxon>Clostridia</taxon>
        <taxon>Peptostreptococcales</taxon>
        <taxon>Caminicellaceae</taxon>
        <taxon>Maledivibacter</taxon>
    </lineage>
</organism>
<dbReference type="Proteomes" id="UP000190285">
    <property type="component" value="Unassembled WGS sequence"/>
</dbReference>
<dbReference type="InterPro" id="IPR003791">
    <property type="entry name" value="UPF0178"/>
</dbReference>
<dbReference type="AlphaFoldDB" id="A0A1T5M4Y4"/>
<evidence type="ECO:0000256" key="1">
    <source>
        <dbReference type="ARBA" id="ARBA00008522"/>
    </source>
</evidence>
<keyword evidence="4" id="KW-1185">Reference proteome</keyword>
<dbReference type="PANTHER" id="PTHR35146">
    <property type="entry name" value="UPF0178 PROTEIN YAII"/>
    <property type="match status" value="1"/>
</dbReference>
<evidence type="ECO:0000313" key="4">
    <source>
        <dbReference type="Proteomes" id="UP000190285"/>
    </source>
</evidence>
<dbReference type="OrthoDB" id="9798918at2"/>
<reference evidence="3 4" key="1">
    <citation type="submission" date="2017-02" db="EMBL/GenBank/DDBJ databases">
        <authorList>
            <person name="Peterson S.W."/>
        </authorList>
    </citation>
    <scope>NUCLEOTIDE SEQUENCE [LARGE SCALE GENOMIC DNA]</scope>
    <source>
        <strain evidence="3 4">M1</strain>
    </source>
</reference>
<dbReference type="RefSeq" id="WP_079493864.1">
    <property type="nucleotide sequence ID" value="NZ_FUZT01000010.1"/>
</dbReference>
<comment type="similarity">
    <text evidence="1 2">Belongs to the UPF0178 family.</text>
</comment>
<gene>
    <name evidence="3" type="ORF">SAMN02194393_03843</name>
</gene>
<dbReference type="HAMAP" id="MF_00489">
    <property type="entry name" value="UPF0178"/>
    <property type="match status" value="1"/>
</dbReference>
<dbReference type="Pfam" id="PF02639">
    <property type="entry name" value="DUF188"/>
    <property type="match status" value="1"/>
</dbReference>
<accession>A0A1T5M4Y4</accession>
<evidence type="ECO:0000256" key="2">
    <source>
        <dbReference type="HAMAP-Rule" id="MF_00489"/>
    </source>
</evidence>
<name>A0A1T5M4Y4_9FIRM</name>
<evidence type="ECO:0000313" key="3">
    <source>
        <dbReference type="EMBL" id="SKC83203.1"/>
    </source>
</evidence>
<proteinExistence type="inferred from homology"/>
<protein>
    <recommendedName>
        <fullName evidence="2">UPF0178 protein SAMN02194393_03843</fullName>
    </recommendedName>
</protein>
<dbReference type="STRING" id="36842.SAMN02194393_03843"/>
<dbReference type="PANTHER" id="PTHR35146:SF1">
    <property type="entry name" value="UPF0178 PROTEIN YAII"/>
    <property type="match status" value="1"/>
</dbReference>
<dbReference type="EMBL" id="FUZT01000010">
    <property type="protein sequence ID" value="SKC83203.1"/>
    <property type="molecule type" value="Genomic_DNA"/>
</dbReference>
<dbReference type="NCBIfam" id="NF001095">
    <property type="entry name" value="PRK00124.1"/>
    <property type="match status" value="1"/>
</dbReference>
<sequence>MKILVDADGCPVKDIIVKIAKNNNLPVIMFTDTSHIIDDEYSQVKIVSKGCDSVDFALINDVVKGDIVVTQDYGVATMALSKKAHALNQNGLIYTNKNIDSLLFQRHLSKKIRKSGGKTPNPKKRKKENDEKFEIALKQLIEYYS</sequence>